<reference evidence="2 3" key="1">
    <citation type="journal article" date="2015" name="Int. J. Syst. Evol. Microbiol.">
        <title>Aestuariivita atlantica sp. nov., isolated from deep sea sediment of the Atlantic Ocean.</title>
        <authorList>
            <person name="Li G."/>
            <person name="Lai Q."/>
            <person name="Du Y."/>
            <person name="Liu X."/>
            <person name="Sun F."/>
            <person name="Shao Z."/>
        </authorList>
    </citation>
    <scope>NUCLEOTIDE SEQUENCE [LARGE SCALE GENOMIC DNA]</scope>
    <source>
        <strain evidence="2 3">22II-S11-z3</strain>
    </source>
</reference>
<evidence type="ECO:0000256" key="1">
    <source>
        <dbReference type="SAM" id="SignalP"/>
    </source>
</evidence>
<feature type="signal peptide" evidence="1">
    <location>
        <begin position="1"/>
        <end position="17"/>
    </location>
</feature>
<protein>
    <submittedName>
        <fullName evidence="2">Uncharacterized protein</fullName>
    </submittedName>
</protein>
<dbReference type="PATRIC" id="fig|1317121.7.peg.619"/>
<dbReference type="STRING" id="1317121.ATO11_03055"/>
<evidence type="ECO:0000313" key="3">
    <source>
        <dbReference type="Proteomes" id="UP000036938"/>
    </source>
</evidence>
<sequence length="130" mass="14735">MRHALLTALLLATPATAQTPMTAEEFEAYTTGKTLYFGSRGQAYGAEEYLDNRRVRWSFLDGKCKEGIWYEEAGLICFVYEDRPEPQCWSFVKTGDRLTALFQDEPGNTELYEARQSDEPMMCLGPDVGV</sequence>
<gene>
    <name evidence="2" type="ORF">ATO11_03055</name>
</gene>
<proteinExistence type="predicted"/>
<evidence type="ECO:0000313" key="2">
    <source>
        <dbReference type="EMBL" id="KNG95580.1"/>
    </source>
</evidence>
<dbReference type="AlphaFoldDB" id="A0A0L1JV04"/>
<dbReference type="OrthoDB" id="7304934at2"/>
<comment type="caution">
    <text evidence="2">The sequence shown here is derived from an EMBL/GenBank/DDBJ whole genome shotgun (WGS) entry which is preliminary data.</text>
</comment>
<dbReference type="Proteomes" id="UP000036938">
    <property type="component" value="Unassembled WGS sequence"/>
</dbReference>
<feature type="chain" id="PRO_5005553962" evidence="1">
    <location>
        <begin position="18"/>
        <end position="130"/>
    </location>
</feature>
<dbReference type="EMBL" id="AQQZ01000001">
    <property type="protein sequence ID" value="KNG95580.1"/>
    <property type="molecule type" value="Genomic_DNA"/>
</dbReference>
<dbReference type="RefSeq" id="WP_050529318.1">
    <property type="nucleotide sequence ID" value="NZ_AQQZ01000001.1"/>
</dbReference>
<keyword evidence="3" id="KW-1185">Reference proteome</keyword>
<name>A0A0L1JV04_9RHOB</name>
<organism evidence="2 3">
    <name type="scientific">Pseudaestuariivita atlantica</name>
    <dbReference type="NCBI Taxonomy" id="1317121"/>
    <lineage>
        <taxon>Bacteria</taxon>
        <taxon>Pseudomonadati</taxon>
        <taxon>Pseudomonadota</taxon>
        <taxon>Alphaproteobacteria</taxon>
        <taxon>Rhodobacterales</taxon>
        <taxon>Paracoccaceae</taxon>
        <taxon>Pseudaestuariivita</taxon>
    </lineage>
</organism>
<accession>A0A0L1JV04</accession>
<keyword evidence="1" id="KW-0732">Signal</keyword>